<dbReference type="EMBL" id="CP157484">
    <property type="protein sequence ID" value="XBO38900.1"/>
    <property type="molecule type" value="Genomic_DNA"/>
</dbReference>
<evidence type="ECO:0000313" key="1">
    <source>
        <dbReference type="EMBL" id="XBO38900.1"/>
    </source>
</evidence>
<dbReference type="RefSeq" id="WP_406855739.1">
    <property type="nucleotide sequence ID" value="NZ_CP157484.1"/>
</dbReference>
<gene>
    <name evidence="1" type="ORF">ABEG18_25000</name>
</gene>
<dbReference type="AlphaFoldDB" id="A0AAU7JFG0"/>
<organism evidence="1">
    <name type="scientific">Alsobacter sp. KACC 23698</name>
    <dbReference type="NCBI Taxonomy" id="3149229"/>
    <lineage>
        <taxon>Bacteria</taxon>
        <taxon>Pseudomonadati</taxon>
        <taxon>Pseudomonadota</taxon>
        <taxon>Alphaproteobacteria</taxon>
        <taxon>Hyphomicrobiales</taxon>
        <taxon>Alsobacteraceae</taxon>
        <taxon>Alsobacter</taxon>
    </lineage>
</organism>
<protein>
    <submittedName>
        <fullName evidence="1">Uncharacterized protein</fullName>
    </submittedName>
</protein>
<accession>A0AAU7JFG0</accession>
<name>A0AAU7JFG0_9HYPH</name>
<proteinExistence type="predicted"/>
<sequence>MSGSPHEATRAALALARQIAASQARALASGADVAQAMLACADTGPQRVFDALAVAGANAIIDAGLIGTLSLGLAREASRPFGEFFPSTDADEAPLPE</sequence>
<reference evidence="1" key="1">
    <citation type="submission" date="2024-05" db="EMBL/GenBank/DDBJ databases">
        <authorList>
            <person name="Kim S."/>
            <person name="Heo J."/>
            <person name="Choi H."/>
            <person name="Choi Y."/>
            <person name="Kwon S.-W."/>
            <person name="Kim Y."/>
        </authorList>
    </citation>
    <scope>NUCLEOTIDE SEQUENCE</scope>
    <source>
        <strain evidence="1">KACC 23698</strain>
    </source>
</reference>